<dbReference type="Gene3D" id="3.30.1330.60">
    <property type="entry name" value="OmpA-like domain"/>
    <property type="match status" value="1"/>
</dbReference>
<dbReference type="PROSITE" id="PS51257">
    <property type="entry name" value="PROKAR_LIPOPROTEIN"/>
    <property type="match status" value="1"/>
</dbReference>
<dbReference type="PRINTS" id="PR01023">
    <property type="entry name" value="NAFLGMOTY"/>
</dbReference>
<comment type="subcellular location">
    <subcellularLocation>
        <location evidence="1">Cell outer membrane</location>
    </subcellularLocation>
</comment>
<dbReference type="GeneID" id="45683536"/>
<keyword evidence="8" id="KW-0282">Flagellum</keyword>
<gene>
    <name evidence="8" type="ORF">WJ35_16485</name>
</gene>
<accession>A0A1B4LHS2</accession>
<feature type="domain" description="OmpA-like" evidence="7">
    <location>
        <begin position="117"/>
        <end position="231"/>
    </location>
</feature>
<dbReference type="Pfam" id="PF00691">
    <property type="entry name" value="OmpA"/>
    <property type="match status" value="1"/>
</dbReference>
<evidence type="ECO:0000256" key="4">
    <source>
        <dbReference type="PROSITE-ProRule" id="PRU00473"/>
    </source>
</evidence>
<organism evidence="8 9">
    <name type="scientific">Burkholderia ubonensis</name>
    <dbReference type="NCBI Taxonomy" id="101571"/>
    <lineage>
        <taxon>Bacteria</taxon>
        <taxon>Pseudomonadati</taxon>
        <taxon>Pseudomonadota</taxon>
        <taxon>Betaproteobacteria</taxon>
        <taxon>Burkholderiales</taxon>
        <taxon>Burkholderiaceae</taxon>
        <taxon>Burkholderia</taxon>
        <taxon>Burkholderia cepacia complex</taxon>
    </lineage>
</organism>
<keyword evidence="8" id="KW-0969">Cilium</keyword>
<name>A0A1B4LHS2_9BURK</name>
<evidence type="ECO:0000256" key="6">
    <source>
        <dbReference type="SAM" id="SignalP"/>
    </source>
</evidence>
<dbReference type="InterPro" id="IPR006665">
    <property type="entry name" value="OmpA-like"/>
</dbReference>
<dbReference type="Proteomes" id="UP000243680">
    <property type="component" value="Chromosome 3"/>
</dbReference>
<keyword evidence="6" id="KW-0732">Signal</keyword>
<dbReference type="SUPFAM" id="SSF103088">
    <property type="entry name" value="OmpA-like"/>
    <property type="match status" value="1"/>
</dbReference>
<evidence type="ECO:0000313" key="8">
    <source>
        <dbReference type="EMBL" id="AOJ76684.1"/>
    </source>
</evidence>
<dbReference type="EMBL" id="CP013421">
    <property type="protein sequence ID" value="AOJ76684.1"/>
    <property type="molecule type" value="Genomic_DNA"/>
</dbReference>
<evidence type="ECO:0000256" key="3">
    <source>
        <dbReference type="ARBA" id="ARBA00023237"/>
    </source>
</evidence>
<feature type="chain" id="PRO_5008565027" evidence="6">
    <location>
        <begin position="27"/>
        <end position="231"/>
    </location>
</feature>
<dbReference type="InterPro" id="IPR050330">
    <property type="entry name" value="Bact_OuterMem_StrucFunc"/>
</dbReference>
<dbReference type="PANTHER" id="PTHR30329:SF21">
    <property type="entry name" value="LIPOPROTEIN YIAD-RELATED"/>
    <property type="match status" value="1"/>
</dbReference>
<evidence type="ECO:0000256" key="2">
    <source>
        <dbReference type="ARBA" id="ARBA00023136"/>
    </source>
</evidence>
<feature type="compositionally biased region" description="Basic and acidic residues" evidence="5">
    <location>
        <begin position="215"/>
        <end position="231"/>
    </location>
</feature>
<proteinExistence type="predicted"/>
<dbReference type="GO" id="GO:0009279">
    <property type="term" value="C:cell outer membrane"/>
    <property type="evidence" value="ECO:0007669"/>
    <property type="project" value="UniProtKB-SubCell"/>
</dbReference>
<feature type="region of interest" description="Disordered" evidence="5">
    <location>
        <begin position="204"/>
        <end position="231"/>
    </location>
</feature>
<dbReference type="CDD" id="cd07185">
    <property type="entry name" value="OmpA_C-like"/>
    <property type="match status" value="1"/>
</dbReference>
<dbReference type="InterPro" id="IPR036737">
    <property type="entry name" value="OmpA-like_sf"/>
</dbReference>
<evidence type="ECO:0000259" key="7">
    <source>
        <dbReference type="PROSITE" id="PS51123"/>
    </source>
</evidence>
<feature type="signal peptide" evidence="6">
    <location>
        <begin position="1"/>
        <end position="26"/>
    </location>
</feature>
<evidence type="ECO:0000256" key="5">
    <source>
        <dbReference type="SAM" id="MobiDB-lite"/>
    </source>
</evidence>
<dbReference type="RefSeq" id="WP_045579741.1">
    <property type="nucleotide sequence ID" value="NZ_CP013421.1"/>
</dbReference>
<dbReference type="PANTHER" id="PTHR30329">
    <property type="entry name" value="STATOR ELEMENT OF FLAGELLAR MOTOR COMPLEX"/>
    <property type="match status" value="1"/>
</dbReference>
<protein>
    <submittedName>
        <fullName evidence="8">Flagellar motor protein MotB</fullName>
    </submittedName>
</protein>
<reference evidence="8 9" key="1">
    <citation type="submission" date="2015-12" db="EMBL/GenBank/DDBJ databases">
        <title>Diversity of Burkholderia near neighbor genomes.</title>
        <authorList>
            <person name="Sahl J."/>
            <person name="Wagner D."/>
            <person name="Keim P."/>
        </authorList>
    </citation>
    <scope>NUCLEOTIDE SEQUENCE [LARGE SCALE GENOMIC DNA]</scope>
    <source>
        <strain evidence="8 9">MSMB0783</strain>
    </source>
</reference>
<dbReference type="AlphaFoldDB" id="A0A1B4LHS2"/>
<keyword evidence="3" id="KW-0998">Cell outer membrane</keyword>
<dbReference type="PROSITE" id="PS51123">
    <property type="entry name" value="OMPA_2"/>
    <property type="match status" value="1"/>
</dbReference>
<dbReference type="InterPro" id="IPR006664">
    <property type="entry name" value="OMP_bac"/>
</dbReference>
<sequence length="231" mass="24519">MLQRTKVVLLSAAVLAGCSASGPTFNAYSLRLANGEQAYRVDCYGIFEGQGTCHKKAEEICGNQPVRALEDAAPLGSTSDGKPNTRILTFQCGVPSAPPPVVAPVPVPVPPPPPPPPAKVVLGGDANFDTAKWTLRPEARAKLDKLVSDASGATFALVTVKGYTDSRGSDAYNLNLSQHRAETVAAYLRDHGLQAQRYAAHGYGKADPVASNDTVEGRAKNRRVEIQLDQR</sequence>
<keyword evidence="8" id="KW-0966">Cell projection</keyword>
<dbReference type="PRINTS" id="PR01021">
    <property type="entry name" value="OMPADOMAIN"/>
</dbReference>
<keyword evidence="2 4" id="KW-0472">Membrane</keyword>
<evidence type="ECO:0000256" key="1">
    <source>
        <dbReference type="ARBA" id="ARBA00004442"/>
    </source>
</evidence>
<evidence type="ECO:0000313" key="9">
    <source>
        <dbReference type="Proteomes" id="UP000243680"/>
    </source>
</evidence>